<proteinExistence type="inferred from homology"/>
<dbReference type="InterPro" id="IPR049900">
    <property type="entry name" value="PKS_mFAS_DH"/>
</dbReference>
<name>A0A9W4IV05_9EURO</name>
<dbReference type="SUPFAM" id="SSF56281">
    <property type="entry name" value="Metallo-hydrolase/oxidoreductase"/>
    <property type="match status" value="1"/>
</dbReference>
<dbReference type="GO" id="GO:0006633">
    <property type="term" value="P:fatty acid biosynthetic process"/>
    <property type="evidence" value="ECO:0007669"/>
    <property type="project" value="TreeGrafter"/>
</dbReference>
<dbReference type="GO" id="GO:0046872">
    <property type="term" value="F:metal ion binding"/>
    <property type="evidence" value="ECO:0007669"/>
    <property type="project" value="UniProtKB-KW"/>
</dbReference>
<evidence type="ECO:0000259" key="13">
    <source>
        <dbReference type="PROSITE" id="PS52019"/>
    </source>
</evidence>
<dbReference type="InterPro" id="IPR020841">
    <property type="entry name" value="PKS_Beta-ketoAc_synthase_dom"/>
</dbReference>
<dbReference type="OrthoDB" id="4506111at2759"/>
<dbReference type="InterPro" id="IPR001279">
    <property type="entry name" value="Metallo-B-lactamas"/>
</dbReference>
<dbReference type="NCBIfam" id="TIGR04532">
    <property type="entry name" value="PT_fungal_PKS"/>
    <property type="match status" value="1"/>
</dbReference>
<dbReference type="InterPro" id="IPR036736">
    <property type="entry name" value="ACP-like_sf"/>
</dbReference>
<dbReference type="SUPFAM" id="SSF47336">
    <property type="entry name" value="ACP-like"/>
    <property type="match status" value="1"/>
</dbReference>
<comment type="caution">
    <text evidence="14">The sequence shown here is derived from an EMBL/GenBank/DDBJ whole genome shotgun (WGS) entry which is preliminary data.</text>
</comment>
<dbReference type="Pfam" id="PF16073">
    <property type="entry name" value="SAT"/>
    <property type="match status" value="1"/>
</dbReference>
<dbReference type="Pfam" id="PF00550">
    <property type="entry name" value="PP-binding"/>
    <property type="match status" value="1"/>
</dbReference>
<dbReference type="InterPro" id="IPR047921">
    <property type="entry name" value="LACTB2-like_MBL-fold"/>
</dbReference>
<dbReference type="Gene3D" id="3.30.70.3290">
    <property type="match status" value="1"/>
</dbReference>
<feature type="region of interest" description="Disordered" evidence="10">
    <location>
        <begin position="2011"/>
        <end position="2053"/>
    </location>
</feature>
<dbReference type="FunFam" id="3.40.366.10:FF:000002">
    <property type="entry name" value="Probable polyketide synthase 2"/>
    <property type="match status" value="1"/>
</dbReference>
<dbReference type="CDD" id="cd07722">
    <property type="entry name" value="LACTB2-like_MBL-fold"/>
    <property type="match status" value="1"/>
</dbReference>
<dbReference type="Gene3D" id="1.10.10.10">
    <property type="entry name" value="Winged helix-like DNA-binding domain superfamily/Winged helix DNA-binding domain"/>
    <property type="match status" value="1"/>
</dbReference>
<dbReference type="Pfam" id="PF00698">
    <property type="entry name" value="Acyl_transf_1"/>
    <property type="match status" value="1"/>
</dbReference>
<sequence>MDDYGTVIAFANYMGAQNRSLPELQEVESLSPRVIRILGGNPGVMHLQGTNTYILGDGPERLLIDSGQGCISWSTSIASLTQRHSFRICKVLLTHWHLDHTGGVRDLIEKDPQLKSAIYKHNPDTNQQPIYDGQVFTVQGATVRAVFTPGHSNDHMCFYLEEENALFTGDTILGHGTTVVEDLWEYMHSLLKMETVNPHIGYPGHGALIPKLQLKLQQEIRQRKRREKQIIASLETIGSRRGDKGSATETEIVTVIFGPQLPPDVSDHLKPQIKEILMKMAREKRMGFRFKDGQKRWFANSIASWGFLCRNYTSPIPLSATFLLHEDDRFPKFAWQTPALGEKYKSEKTICQLSWNSLSPAIHLSLLEMRSPSQFNIVCFAHGLPENSLHLFRQIRTQSKIRDHSTLRDFISHTTLVLREEIRTLPEELRSQLPPFENALDLVEWQNWERGPLAGALGGILRCLLHISSFIGYYERKPEQFSLAEWTTCFSALGVSLLAGAAIAVSPTLADLPKLGAEAVRIALRMGVLAGQISRCIESRELSTPPESWTVAVKDLDEHIVQKELESFNTSAHNPLPSHLFISAVSEDTITISGPPSKLRKLFRVSERLRATRYVYLPIYGGLSHAPHIFNHRHVSSILETMDSAIASRVITSSSPLISNADGLPIQATTPRDMFAAVVYEILTCPTRSKMAKNGALQVMGTAWVKCCVFAPGSCSLAADIVANGEIAAPMCDFQIINLMEWLDEDTNDAAPLRREDSKIAIVGMSCRMPGGANDLDSFWELLQEGRDVHRKVPADRFDVRSHTDPSGKKRNTSLTPFGCFIDQPGLFDAGFFDMSPREAAQTDPMHRLALMTAYEALEQSGFVPDRTESTDRRGISTFYGQSSDDYREVNASQTVDTYFIPGGCRAFAPGRINYFFKFSGPSFNCDTACSSSLATIQIACTSLLHGDCNMVVAGGLNILTNSDGFAGLSRGHFLSKTGGCKTFDATADGYCRADGIGSVVLKRLDDAERDNDNILGVILSSATNHSADAISITHPHAPTQADLYRRVITDAGVSPLDVDMVEMHGTGTQAGDATEIESVTSVFSPAAPNRIRTQPLHIGSVKANVGHGEAAAGIMALIKVLLSLQKNIIPKHVGIKTALNPAFPDLNRLNVQIPYEQVAWHRKSSRKRYAVVNNFSAAGGNTSLLLEEPPMRSEPEKDIRTAFTVTVSAKSKISLGRNLELLVAYLKCMPSEDLPHLSYTTTARRMHHNHRIAVAGTSPEVICRQFQKYLPTVESHRPISNTIPSTAFVFSGQGSFYVGIGRQLYGIHSTFRTQLHQLNDICLSHGFSSFLEVISAEPNEQRPVSEPEPEPVIVHLAITCISIALCDFWSSLGVKPCVVIGASLGEFAALYAAGVLSASDAIYLVGRRALLMQEICTPNTHAMLAVRATTEQIQNALTGHLYEVACINGMNDVTLSGTVEEINNARSKIEALGYKCTQITVPYAFHSTQMEPLLDQYEEICGGVTFKAPTFPVISPLLADCVFDGHTINAAYMRKATRCPVQFTKALDIALEMELIDEKTVWVEIGPHASYGQFVRNAMAWEPTIVSSLRRDEDNWHTFARNLAQLHNIGFNINWQTWHRPFEGQLRLLDLPAYQWNTKNYWIQYNGDWMLQKDQASPQGCAQDSQSSLQTAFIHKIIKESIGKESGEVIAQSDILRSDFLEGMGGHEMNGCAVVTSSVHADIAFTLSRYLYTLIKPQSATPAMNLKNMQVKQGLIVRQDRSRPQYIQVHAVADCSTNSIQLSWYTLDDQGERAPDHFAALTAQWDDPESWLDEWSSTSHLVASRIEVLQNLASQGTASRLTQDMVYMLFGTLVDYSEKYRGMRTVILNGLEAAAEVVLALDDSSGKWTVAPYHIESIVHLAGFILNCGNAVDHRKNFYVTPGWKSMRFARPLVSGQPYMCYVKMAPIPKQPGFYTGDVYVLQNGETVGLVGGVTFRAFPRSLLGQFFSPLDMGTISQEPVHVARQPPAYTSEAPEVSMLPGRRNSESMPEATSRANRTGAASFKQEQASPNSLAENPIIQQAMDLISRETEIDPEELLDETEFSCIGIDSLMSLVLVQRFATELKLELRGSSFFDCPTIGDFKTWLRDHC</sequence>
<keyword evidence="3" id="KW-0596">Phosphopantetheine</keyword>
<dbReference type="CDD" id="cd00833">
    <property type="entry name" value="PKS"/>
    <property type="match status" value="1"/>
</dbReference>
<evidence type="ECO:0000256" key="5">
    <source>
        <dbReference type="ARBA" id="ARBA00022679"/>
    </source>
</evidence>
<dbReference type="Pfam" id="PF02801">
    <property type="entry name" value="Ketoacyl-synt_C"/>
    <property type="match status" value="1"/>
</dbReference>
<evidence type="ECO:0000256" key="9">
    <source>
        <dbReference type="PROSITE-ProRule" id="PRU01363"/>
    </source>
</evidence>
<dbReference type="SUPFAM" id="SSF52151">
    <property type="entry name" value="FabD/lysophospholipase-like"/>
    <property type="match status" value="1"/>
</dbReference>
<feature type="domain" description="Carrier" evidence="11">
    <location>
        <begin position="2055"/>
        <end position="2132"/>
    </location>
</feature>
<dbReference type="PANTHER" id="PTHR43775:SF37">
    <property type="entry name" value="SI:DKEY-61P9.11"/>
    <property type="match status" value="1"/>
</dbReference>
<dbReference type="PANTHER" id="PTHR43775">
    <property type="entry name" value="FATTY ACID SYNTHASE"/>
    <property type="match status" value="1"/>
</dbReference>
<protein>
    <submittedName>
        <fullName evidence="14">Uncharacterized protein</fullName>
    </submittedName>
</protein>
<feature type="region of interest" description="C-terminal hotdog fold" evidence="9">
    <location>
        <begin position="1838"/>
        <end position="1986"/>
    </location>
</feature>
<dbReference type="InterPro" id="IPR036866">
    <property type="entry name" value="RibonucZ/Hydroxyglut_hydro"/>
</dbReference>
<dbReference type="Gene3D" id="3.10.129.110">
    <property type="entry name" value="Polyketide synthase dehydratase"/>
    <property type="match status" value="1"/>
</dbReference>
<evidence type="ECO:0000256" key="10">
    <source>
        <dbReference type="SAM" id="MobiDB-lite"/>
    </source>
</evidence>
<feature type="domain" description="Ketosynthase family 3 (KS3)" evidence="12">
    <location>
        <begin position="757"/>
        <end position="1189"/>
    </location>
</feature>
<dbReference type="FunFam" id="3.60.15.10:FF:000041">
    <property type="entry name" value="Metallo-beta-lactamase domain protein"/>
    <property type="match status" value="1"/>
</dbReference>
<evidence type="ECO:0000313" key="14">
    <source>
        <dbReference type="EMBL" id="CAG8362146.1"/>
    </source>
</evidence>
<comment type="similarity">
    <text evidence="2">Belongs to the metallo-beta-lactamase superfamily.</text>
</comment>
<organism evidence="14 15">
    <name type="scientific">Penicillium salamii</name>
    <dbReference type="NCBI Taxonomy" id="1612424"/>
    <lineage>
        <taxon>Eukaryota</taxon>
        <taxon>Fungi</taxon>
        <taxon>Dikarya</taxon>
        <taxon>Ascomycota</taxon>
        <taxon>Pezizomycotina</taxon>
        <taxon>Eurotiomycetes</taxon>
        <taxon>Eurotiomycetidae</taxon>
        <taxon>Eurotiales</taxon>
        <taxon>Aspergillaceae</taxon>
        <taxon>Penicillium</taxon>
    </lineage>
</organism>
<evidence type="ECO:0000256" key="6">
    <source>
        <dbReference type="ARBA" id="ARBA00022723"/>
    </source>
</evidence>
<dbReference type="SMART" id="SM00849">
    <property type="entry name" value="Lactamase_B"/>
    <property type="match status" value="1"/>
</dbReference>
<dbReference type="GO" id="GO:0004312">
    <property type="term" value="F:fatty acid synthase activity"/>
    <property type="evidence" value="ECO:0007669"/>
    <property type="project" value="TreeGrafter"/>
</dbReference>
<dbReference type="SUPFAM" id="SSF53901">
    <property type="entry name" value="Thiolase-like"/>
    <property type="match status" value="1"/>
</dbReference>
<dbReference type="InterPro" id="IPR014031">
    <property type="entry name" value="Ketoacyl_synth_C"/>
</dbReference>
<dbReference type="SMART" id="SM00825">
    <property type="entry name" value="PKS_KS"/>
    <property type="match status" value="1"/>
</dbReference>
<dbReference type="InterPro" id="IPR036388">
    <property type="entry name" value="WH-like_DNA-bd_sf"/>
</dbReference>
<dbReference type="Pfam" id="PF22621">
    <property type="entry name" value="CurL-like_PKS_C"/>
    <property type="match status" value="1"/>
</dbReference>
<dbReference type="InterPro" id="IPR042104">
    <property type="entry name" value="PKS_dehydratase_sf"/>
</dbReference>
<feature type="region of interest" description="N-terminal hotdog fold" evidence="9">
    <location>
        <begin position="1676"/>
        <end position="1821"/>
    </location>
</feature>
<gene>
    <name evidence="14" type="ORF">PSALAMII_LOCUS3743</name>
</gene>
<evidence type="ECO:0000256" key="3">
    <source>
        <dbReference type="ARBA" id="ARBA00022450"/>
    </source>
</evidence>
<dbReference type="InterPro" id="IPR016036">
    <property type="entry name" value="Malonyl_transacylase_ACP-bd"/>
</dbReference>
<dbReference type="PROSITE" id="PS52004">
    <property type="entry name" value="KS3_2"/>
    <property type="match status" value="1"/>
</dbReference>
<evidence type="ECO:0000259" key="11">
    <source>
        <dbReference type="PROSITE" id="PS50075"/>
    </source>
</evidence>
<dbReference type="InterPro" id="IPR016039">
    <property type="entry name" value="Thiolase-like"/>
</dbReference>
<dbReference type="InterPro" id="IPR009081">
    <property type="entry name" value="PP-bd_ACP"/>
</dbReference>
<evidence type="ECO:0000313" key="15">
    <source>
        <dbReference type="Proteomes" id="UP001152592"/>
    </source>
</evidence>
<dbReference type="GO" id="GO:0016787">
    <property type="term" value="F:hydrolase activity"/>
    <property type="evidence" value="ECO:0007669"/>
    <property type="project" value="UniProtKB-KW"/>
</dbReference>
<dbReference type="Pfam" id="PF00753">
    <property type="entry name" value="Lactamase_B"/>
    <property type="match status" value="1"/>
</dbReference>
<dbReference type="InterPro" id="IPR030918">
    <property type="entry name" value="PT_fungal_PKS"/>
</dbReference>
<dbReference type="Gene3D" id="3.40.366.10">
    <property type="entry name" value="Malonyl-Coenzyme A Acyl Carrier Protein, domain 2"/>
    <property type="match status" value="1"/>
</dbReference>
<dbReference type="SMART" id="SM00827">
    <property type="entry name" value="PKS_AT"/>
    <property type="match status" value="1"/>
</dbReference>
<evidence type="ECO:0000256" key="1">
    <source>
        <dbReference type="ARBA" id="ARBA00001947"/>
    </source>
</evidence>
<dbReference type="Gene3D" id="1.10.1200.10">
    <property type="entry name" value="ACP-like"/>
    <property type="match status" value="1"/>
</dbReference>
<dbReference type="InterPro" id="IPR014030">
    <property type="entry name" value="Ketoacyl_synth_N"/>
</dbReference>
<feature type="domain" description="PKS/mFAS DH" evidence="13">
    <location>
        <begin position="1676"/>
        <end position="1986"/>
    </location>
</feature>
<dbReference type="SUPFAM" id="SSF55048">
    <property type="entry name" value="Probable ACP-binding domain of malonyl-CoA ACP transacylase"/>
    <property type="match status" value="1"/>
</dbReference>
<dbReference type="EMBL" id="CAJVPD010000177">
    <property type="protein sequence ID" value="CAG8362146.1"/>
    <property type="molecule type" value="Genomic_DNA"/>
</dbReference>
<dbReference type="Gene3D" id="3.60.15.10">
    <property type="entry name" value="Ribonuclease Z/Hydroxyacylglutathione hydrolase-like"/>
    <property type="match status" value="1"/>
</dbReference>
<dbReference type="PROSITE" id="PS50075">
    <property type="entry name" value="CARRIER"/>
    <property type="match status" value="1"/>
</dbReference>
<evidence type="ECO:0000256" key="8">
    <source>
        <dbReference type="ARBA" id="ARBA00022833"/>
    </source>
</evidence>
<keyword evidence="5" id="KW-0808">Transferase</keyword>
<evidence type="ECO:0000256" key="4">
    <source>
        <dbReference type="ARBA" id="ARBA00022553"/>
    </source>
</evidence>
<dbReference type="FunFam" id="3.10.129.110:FF:000001">
    <property type="entry name" value="Sterigmatocystin biosynthesis polyketide synthase"/>
    <property type="match status" value="1"/>
</dbReference>
<evidence type="ECO:0000256" key="2">
    <source>
        <dbReference type="ARBA" id="ARBA00007749"/>
    </source>
</evidence>
<dbReference type="InterPro" id="IPR050091">
    <property type="entry name" value="PKS_NRPS_Biosynth_Enz"/>
</dbReference>
<dbReference type="InterPro" id="IPR014043">
    <property type="entry name" value="Acyl_transferase_dom"/>
</dbReference>
<keyword evidence="6" id="KW-0479">Metal-binding</keyword>
<accession>A0A9W4IV05</accession>
<dbReference type="InterPro" id="IPR016035">
    <property type="entry name" value="Acyl_Trfase/lysoPLipase"/>
</dbReference>
<keyword evidence="4" id="KW-0597">Phosphoprotein</keyword>
<dbReference type="InterPro" id="IPR032088">
    <property type="entry name" value="SAT"/>
</dbReference>
<dbReference type="PROSITE" id="PS52019">
    <property type="entry name" value="PKS_MFAS_DH"/>
    <property type="match status" value="1"/>
</dbReference>
<dbReference type="Gene3D" id="3.40.47.10">
    <property type="match status" value="1"/>
</dbReference>
<evidence type="ECO:0000256" key="7">
    <source>
        <dbReference type="ARBA" id="ARBA00022801"/>
    </source>
</evidence>
<keyword evidence="8" id="KW-0862">Zinc</keyword>
<dbReference type="Pfam" id="PF00109">
    <property type="entry name" value="ketoacyl-synt"/>
    <property type="match status" value="1"/>
</dbReference>
<comment type="caution">
    <text evidence="9">Lacks conserved residue(s) required for the propagation of feature annotation.</text>
</comment>
<dbReference type="Proteomes" id="UP001152592">
    <property type="component" value="Unassembled WGS sequence"/>
</dbReference>
<dbReference type="InterPro" id="IPR001227">
    <property type="entry name" value="Ac_transferase_dom_sf"/>
</dbReference>
<dbReference type="FunFam" id="3.40.47.10:FF:000031">
    <property type="entry name" value="Sterigmatocystin biosynthesis polyketide synthase"/>
    <property type="match status" value="1"/>
</dbReference>
<evidence type="ECO:0000259" key="12">
    <source>
        <dbReference type="PROSITE" id="PS52004"/>
    </source>
</evidence>
<keyword evidence="7" id="KW-0378">Hydrolase</keyword>
<comment type="cofactor">
    <cofactor evidence="1">
        <name>Zn(2+)</name>
        <dbReference type="ChEBI" id="CHEBI:29105"/>
    </cofactor>
</comment>
<dbReference type="GO" id="GO:0044550">
    <property type="term" value="P:secondary metabolite biosynthetic process"/>
    <property type="evidence" value="ECO:0007669"/>
    <property type="project" value="TreeGrafter"/>
</dbReference>
<reference evidence="14" key="1">
    <citation type="submission" date="2021-07" db="EMBL/GenBank/DDBJ databases">
        <authorList>
            <person name="Branca A.L. A."/>
        </authorList>
    </citation>
    <scope>NUCLEOTIDE SEQUENCE</scope>
</reference>